<gene>
    <name evidence="1" type="ORF">DICVIV_13961</name>
</gene>
<reference evidence="2" key="2">
    <citation type="journal article" date="2016" name="Sci. Rep.">
        <title>Dictyocaulus viviparus genome, variome and transcriptome elucidate lungworm biology and support future intervention.</title>
        <authorList>
            <person name="McNulty S.N."/>
            <person name="Strube C."/>
            <person name="Rosa B.A."/>
            <person name="Martin J.C."/>
            <person name="Tyagi R."/>
            <person name="Choi Y.J."/>
            <person name="Wang Q."/>
            <person name="Hallsworth Pepin K."/>
            <person name="Zhang X."/>
            <person name="Ozersky P."/>
            <person name="Wilson R.K."/>
            <person name="Sternberg P.W."/>
            <person name="Gasser R.B."/>
            <person name="Mitreva M."/>
        </authorList>
    </citation>
    <scope>NUCLEOTIDE SEQUENCE [LARGE SCALE GENOMIC DNA]</scope>
    <source>
        <strain evidence="2">HannoverDv2000</strain>
    </source>
</reference>
<reference evidence="1 2" key="1">
    <citation type="submission" date="2013-11" db="EMBL/GenBank/DDBJ databases">
        <title>Draft genome of the bovine lungworm Dictyocaulus viviparus.</title>
        <authorList>
            <person name="Mitreva M."/>
        </authorList>
    </citation>
    <scope>NUCLEOTIDE SEQUENCE [LARGE SCALE GENOMIC DNA]</scope>
    <source>
        <strain evidence="1 2">HannoverDv2000</strain>
    </source>
</reference>
<organism evidence="1 2">
    <name type="scientific">Dictyocaulus viviparus</name>
    <name type="common">Bovine lungworm</name>
    <dbReference type="NCBI Taxonomy" id="29172"/>
    <lineage>
        <taxon>Eukaryota</taxon>
        <taxon>Metazoa</taxon>
        <taxon>Ecdysozoa</taxon>
        <taxon>Nematoda</taxon>
        <taxon>Chromadorea</taxon>
        <taxon>Rhabditida</taxon>
        <taxon>Rhabditina</taxon>
        <taxon>Rhabditomorpha</taxon>
        <taxon>Strongyloidea</taxon>
        <taxon>Metastrongylidae</taxon>
        <taxon>Dictyocaulus</taxon>
    </lineage>
</organism>
<protein>
    <submittedName>
        <fullName evidence="1">Uncharacterized protein</fullName>
    </submittedName>
</protein>
<evidence type="ECO:0000313" key="1">
    <source>
        <dbReference type="EMBL" id="KJH40112.1"/>
    </source>
</evidence>
<name>A0A0D8X8L1_DICVI</name>
<sequence>MTDQLDVGVIPREARQFQFFRCHGFVGIVLASKNRSCCYAVLAAWCEVRTEF</sequence>
<accession>A0A0D8X8L1</accession>
<dbReference type="EMBL" id="KN717864">
    <property type="protein sequence ID" value="KJH40112.1"/>
    <property type="molecule type" value="Genomic_DNA"/>
</dbReference>
<dbReference type="Proteomes" id="UP000053766">
    <property type="component" value="Unassembled WGS sequence"/>
</dbReference>
<dbReference type="AlphaFoldDB" id="A0A0D8X8L1"/>
<proteinExistence type="predicted"/>
<keyword evidence="2" id="KW-1185">Reference proteome</keyword>
<evidence type="ECO:0000313" key="2">
    <source>
        <dbReference type="Proteomes" id="UP000053766"/>
    </source>
</evidence>